<dbReference type="AlphaFoldDB" id="F9F3G0"/>
<dbReference type="EMBL" id="AFQF01000355">
    <property type="protein sequence ID" value="EGU88545.1"/>
    <property type="molecule type" value="Genomic_DNA"/>
</dbReference>
<sequence length="239" mass="27208">NIEIIDQEFGSWSDGQSNLLDIALSSVMKYPSKILSFSTAVHWVPRETVFHNLTSLTYLGIHTDTEAAWVRWHLQNCSRLAELRLSFPPYGPRLANDCFDIATLSHLDEATEVEASTFGFETLSRIRRSAIITGDVFATPYFKYSPSLRVLVIDVRQNIALPETAFKFGIRELEAIVQACPSLEFLGLPIQLGNPHFRRYQRVKLSESIKLPPRLPPRHPSERRLHSDKTSDKRCQTPS</sequence>
<feature type="non-terminal residue" evidence="2">
    <location>
        <position position="1"/>
    </location>
</feature>
<protein>
    <recommendedName>
        <fullName evidence="3">F-box domain-containing protein</fullName>
    </recommendedName>
</protein>
<evidence type="ECO:0000256" key="1">
    <source>
        <dbReference type="SAM" id="MobiDB-lite"/>
    </source>
</evidence>
<feature type="region of interest" description="Disordered" evidence="1">
    <location>
        <begin position="211"/>
        <end position="239"/>
    </location>
</feature>
<dbReference type="OrthoDB" id="5068910at2759"/>
<name>F9F3G0_FUSOF</name>
<gene>
    <name evidence="2" type="ORF">FOXB_00935</name>
</gene>
<evidence type="ECO:0008006" key="3">
    <source>
        <dbReference type="Google" id="ProtNLM"/>
    </source>
</evidence>
<proteinExistence type="predicted"/>
<comment type="caution">
    <text evidence="2">The sequence shown here is derived from an EMBL/GenBank/DDBJ whole genome shotgun (WGS) entry which is preliminary data.</text>
</comment>
<dbReference type="InterPro" id="IPR032675">
    <property type="entry name" value="LRR_dom_sf"/>
</dbReference>
<reference evidence="2" key="1">
    <citation type="journal article" date="2012" name="Mol. Plant Microbe Interact.">
        <title>A highly conserved effector in Fusarium oxysporum is required for full virulence on Arabidopsis.</title>
        <authorList>
            <person name="Thatcher L.F."/>
            <person name="Gardiner D.M."/>
            <person name="Kazan K."/>
            <person name="Manners J."/>
        </authorList>
    </citation>
    <scope>NUCLEOTIDE SEQUENCE [LARGE SCALE GENOMIC DNA]</scope>
    <source>
        <strain evidence="2">Fo5176</strain>
    </source>
</reference>
<dbReference type="Gene3D" id="3.80.10.10">
    <property type="entry name" value="Ribonuclease Inhibitor"/>
    <property type="match status" value="1"/>
</dbReference>
<accession>F9F3G0</accession>
<evidence type="ECO:0000313" key="2">
    <source>
        <dbReference type="EMBL" id="EGU88545.1"/>
    </source>
</evidence>
<feature type="compositionally biased region" description="Basic and acidic residues" evidence="1">
    <location>
        <begin position="219"/>
        <end position="239"/>
    </location>
</feature>
<organism evidence="2">
    <name type="scientific">Fusarium oxysporum (strain Fo5176)</name>
    <name type="common">Fusarium vascular wilt</name>
    <dbReference type="NCBI Taxonomy" id="660025"/>
    <lineage>
        <taxon>Eukaryota</taxon>
        <taxon>Fungi</taxon>
        <taxon>Dikarya</taxon>
        <taxon>Ascomycota</taxon>
        <taxon>Pezizomycotina</taxon>
        <taxon>Sordariomycetes</taxon>
        <taxon>Hypocreomycetidae</taxon>
        <taxon>Hypocreales</taxon>
        <taxon>Nectriaceae</taxon>
        <taxon>Fusarium</taxon>
        <taxon>Fusarium oxysporum species complex</taxon>
    </lineage>
</organism>